<name>A0ABU8L3V2_9HYPH</name>
<evidence type="ECO:0000313" key="2">
    <source>
        <dbReference type="Proteomes" id="UP001387293"/>
    </source>
</evidence>
<proteinExistence type="predicted"/>
<gene>
    <name evidence="1" type="ORF">O7A60_28485</name>
</gene>
<sequence>MNWEVAADEVTATCDGDAREAVKALLAANASLEREVAIWAPAVSYGFSRGWHRRKRSGT</sequence>
<keyword evidence="2" id="KW-1185">Reference proteome</keyword>
<evidence type="ECO:0000313" key="1">
    <source>
        <dbReference type="EMBL" id="MEI9412656.1"/>
    </source>
</evidence>
<dbReference type="Proteomes" id="UP001387293">
    <property type="component" value="Unassembled WGS sequence"/>
</dbReference>
<protein>
    <submittedName>
        <fullName evidence="1">Uncharacterized protein</fullName>
    </submittedName>
</protein>
<accession>A0ABU8L3V2</accession>
<dbReference type="EMBL" id="JAPYKS010000034">
    <property type="protein sequence ID" value="MEI9412656.1"/>
    <property type="molecule type" value="Genomic_DNA"/>
</dbReference>
<organism evidence="1 2">
    <name type="scientific">Mesorhizobium salmacidum</name>
    <dbReference type="NCBI Taxonomy" id="3015171"/>
    <lineage>
        <taxon>Bacteria</taxon>
        <taxon>Pseudomonadati</taxon>
        <taxon>Pseudomonadota</taxon>
        <taxon>Alphaproteobacteria</taxon>
        <taxon>Hyphomicrobiales</taxon>
        <taxon>Phyllobacteriaceae</taxon>
        <taxon>Mesorhizobium</taxon>
    </lineage>
</organism>
<comment type="caution">
    <text evidence="1">The sequence shown here is derived from an EMBL/GenBank/DDBJ whole genome shotgun (WGS) entry which is preliminary data.</text>
</comment>
<reference evidence="1 2" key="1">
    <citation type="submission" date="2022-12" db="EMBL/GenBank/DDBJ databases">
        <authorList>
            <person name="Muema E."/>
        </authorList>
    </citation>
    <scope>NUCLEOTIDE SEQUENCE [LARGE SCALE GENOMIC DNA]</scope>
    <source>
        <strain evidence="2">1326</strain>
    </source>
</reference>